<dbReference type="NCBIfam" id="TIGR01662">
    <property type="entry name" value="HAD-SF-IIIA"/>
    <property type="match status" value="1"/>
</dbReference>
<dbReference type="InterPro" id="IPR023214">
    <property type="entry name" value="HAD_sf"/>
</dbReference>
<dbReference type="InterPro" id="IPR006543">
    <property type="entry name" value="Histidinol-phos"/>
</dbReference>
<dbReference type="Gene3D" id="3.40.50.1000">
    <property type="entry name" value="HAD superfamily/HAD-like"/>
    <property type="match status" value="1"/>
</dbReference>
<comment type="similarity">
    <text evidence="2">Belongs to the GmhB family.</text>
</comment>
<gene>
    <name evidence="8" type="ORF">MNB_SV-12-443</name>
</gene>
<comment type="subcellular location">
    <subcellularLocation>
        <location evidence="1">Cytoplasm</location>
    </subcellularLocation>
</comment>
<dbReference type="SUPFAM" id="SSF56784">
    <property type="entry name" value="HAD-like"/>
    <property type="match status" value="1"/>
</dbReference>
<dbReference type="GO" id="GO:0016791">
    <property type="term" value="F:phosphatase activity"/>
    <property type="evidence" value="ECO:0007669"/>
    <property type="project" value="InterPro"/>
</dbReference>
<reference evidence="8" key="1">
    <citation type="submission" date="2016-10" db="EMBL/GenBank/DDBJ databases">
        <authorList>
            <person name="de Groot N.N."/>
        </authorList>
    </citation>
    <scope>NUCLEOTIDE SEQUENCE</scope>
</reference>
<keyword evidence="6" id="KW-0119">Carbohydrate metabolism</keyword>
<dbReference type="InterPro" id="IPR036412">
    <property type="entry name" value="HAD-like_sf"/>
</dbReference>
<sequence>MQKALFLDRDGIINIDTYYVHKIEDFEFVSDIFALLHLFKERGYIFFIVTNQSGIGRGYYTQDDFDLLMRWLLDRFQEQNIHIQSVHFCPHTPKELCNCRKPKTGMIEQILESYDIDLKNSWMIGDKQSDINLAHNAKIGHTIAIGDRVIERSNYHFKSISECYVFFSSR</sequence>
<evidence type="ECO:0000256" key="6">
    <source>
        <dbReference type="ARBA" id="ARBA00023277"/>
    </source>
</evidence>
<dbReference type="PANTHER" id="PTHR42891">
    <property type="entry name" value="D-GLYCERO-BETA-D-MANNO-HEPTOSE-1,7-BISPHOSPHATE 7-PHOSPHATASE"/>
    <property type="match status" value="1"/>
</dbReference>
<dbReference type="EMBL" id="FPHE01000026">
    <property type="protein sequence ID" value="SFV51938.1"/>
    <property type="molecule type" value="Genomic_DNA"/>
</dbReference>
<dbReference type="GO" id="GO:0005975">
    <property type="term" value="P:carbohydrate metabolic process"/>
    <property type="evidence" value="ECO:0007669"/>
    <property type="project" value="InterPro"/>
</dbReference>
<organism evidence="8">
    <name type="scientific">hydrothermal vent metagenome</name>
    <dbReference type="NCBI Taxonomy" id="652676"/>
    <lineage>
        <taxon>unclassified sequences</taxon>
        <taxon>metagenomes</taxon>
        <taxon>ecological metagenomes</taxon>
    </lineage>
</organism>
<keyword evidence="4" id="KW-0479">Metal-binding</keyword>
<dbReference type="CDD" id="cd07503">
    <property type="entry name" value="HAD_HisB-N"/>
    <property type="match status" value="1"/>
</dbReference>
<protein>
    <recommendedName>
        <fullName evidence="7">D,D-heptose 1,7-bisphosphate phosphatase</fullName>
    </recommendedName>
</protein>
<evidence type="ECO:0000256" key="7">
    <source>
        <dbReference type="ARBA" id="ARBA00031828"/>
    </source>
</evidence>
<keyword evidence="3" id="KW-0963">Cytoplasm</keyword>
<dbReference type="NCBIfam" id="TIGR01656">
    <property type="entry name" value="Histidinol-ppas"/>
    <property type="match status" value="1"/>
</dbReference>
<dbReference type="NCBIfam" id="TIGR00213">
    <property type="entry name" value="GmhB_yaeD"/>
    <property type="match status" value="1"/>
</dbReference>
<dbReference type="InterPro" id="IPR004446">
    <property type="entry name" value="Heptose_bisP_phosphatase"/>
</dbReference>
<dbReference type="GO" id="GO:0046872">
    <property type="term" value="F:metal ion binding"/>
    <property type="evidence" value="ECO:0007669"/>
    <property type="project" value="UniProtKB-KW"/>
</dbReference>
<evidence type="ECO:0000313" key="8">
    <source>
        <dbReference type="EMBL" id="SFV51938.1"/>
    </source>
</evidence>
<dbReference type="AlphaFoldDB" id="A0A1W1BER0"/>
<dbReference type="InterPro" id="IPR006549">
    <property type="entry name" value="HAD-SF_hydro_IIIA"/>
</dbReference>
<evidence type="ECO:0000256" key="1">
    <source>
        <dbReference type="ARBA" id="ARBA00004496"/>
    </source>
</evidence>
<evidence type="ECO:0000256" key="2">
    <source>
        <dbReference type="ARBA" id="ARBA00005628"/>
    </source>
</evidence>
<name>A0A1W1BER0_9ZZZZ</name>
<keyword evidence="5 8" id="KW-0378">Hydrolase</keyword>
<dbReference type="PANTHER" id="PTHR42891:SF1">
    <property type="entry name" value="D-GLYCERO-BETA-D-MANNO-HEPTOSE-1,7-BISPHOSPHATE 7-PHOSPHATASE"/>
    <property type="match status" value="1"/>
</dbReference>
<dbReference type="PIRSF" id="PIRSF004682">
    <property type="entry name" value="GmhB"/>
    <property type="match status" value="1"/>
</dbReference>
<evidence type="ECO:0000256" key="4">
    <source>
        <dbReference type="ARBA" id="ARBA00022723"/>
    </source>
</evidence>
<dbReference type="GO" id="GO:0005737">
    <property type="term" value="C:cytoplasm"/>
    <property type="evidence" value="ECO:0007669"/>
    <property type="project" value="UniProtKB-SubCell"/>
</dbReference>
<evidence type="ECO:0000256" key="5">
    <source>
        <dbReference type="ARBA" id="ARBA00022801"/>
    </source>
</evidence>
<proteinExistence type="inferred from homology"/>
<evidence type="ECO:0000256" key="3">
    <source>
        <dbReference type="ARBA" id="ARBA00022490"/>
    </source>
</evidence>
<dbReference type="Pfam" id="PF13242">
    <property type="entry name" value="Hydrolase_like"/>
    <property type="match status" value="1"/>
</dbReference>
<accession>A0A1W1BER0</accession>